<dbReference type="InterPro" id="IPR024981">
    <property type="entry name" value="DUF3887"/>
</dbReference>
<dbReference type="AlphaFoldDB" id="A0A1M4YW60"/>
<keyword evidence="5" id="KW-1185">Reference proteome</keyword>
<evidence type="ECO:0000259" key="2">
    <source>
        <dbReference type="Pfam" id="PF12146"/>
    </source>
</evidence>
<dbReference type="Gene3D" id="3.10.450.590">
    <property type="match status" value="1"/>
</dbReference>
<dbReference type="STRING" id="288992.SAMN04488522_10289"/>
<keyword evidence="1" id="KW-1133">Transmembrane helix</keyword>
<feature type="domain" description="DUF3887" evidence="3">
    <location>
        <begin position="71"/>
        <end position="160"/>
    </location>
</feature>
<gene>
    <name evidence="4" type="ORF">SAMN04488522_10289</name>
</gene>
<dbReference type="Gene3D" id="3.40.50.1820">
    <property type="entry name" value="alpha/beta hydrolase"/>
    <property type="match status" value="1"/>
</dbReference>
<dbReference type="PANTHER" id="PTHR43265:SF1">
    <property type="entry name" value="ESTERASE ESTD"/>
    <property type="match status" value="1"/>
</dbReference>
<evidence type="ECO:0000256" key="1">
    <source>
        <dbReference type="SAM" id="Phobius"/>
    </source>
</evidence>
<dbReference type="EMBL" id="FQUQ01000002">
    <property type="protein sequence ID" value="SHF09965.1"/>
    <property type="molecule type" value="Genomic_DNA"/>
</dbReference>
<proteinExistence type="predicted"/>
<keyword evidence="1" id="KW-0812">Transmembrane</keyword>
<name>A0A1M4YW60_9SPHI</name>
<accession>A0A1M4YW60</accession>
<evidence type="ECO:0000259" key="3">
    <source>
        <dbReference type="Pfam" id="PF13026"/>
    </source>
</evidence>
<keyword evidence="1" id="KW-0472">Membrane</keyword>
<dbReference type="PANTHER" id="PTHR43265">
    <property type="entry name" value="ESTERASE ESTD"/>
    <property type="match status" value="1"/>
</dbReference>
<reference evidence="5" key="1">
    <citation type="submission" date="2016-11" db="EMBL/GenBank/DDBJ databases">
        <authorList>
            <person name="Varghese N."/>
            <person name="Submissions S."/>
        </authorList>
    </citation>
    <scope>NUCLEOTIDE SEQUENCE [LARGE SCALE GENOMIC DNA]</scope>
    <source>
        <strain evidence="5">DSM 16990</strain>
    </source>
</reference>
<feature type="domain" description="Serine aminopeptidase S33" evidence="2">
    <location>
        <begin position="233"/>
        <end position="447"/>
    </location>
</feature>
<organism evidence="4 5">
    <name type="scientific">Pedobacter caeni</name>
    <dbReference type="NCBI Taxonomy" id="288992"/>
    <lineage>
        <taxon>Bacteria</taxon>
        <taxon>Pseudomonadati</taxon>
        <taxon>Bacteroidota</taxon>
        <taxon>Sphingobacteriia</taxon>
        <taxon>Sphingobacteriales</taxon>
        <taxon>Sphingobacteriaceae</taxon>
        <taxon>Pedobacter</taxon>
    </lineage>
</organism>
<dbReference type="RefSeq" id="WP_234994479.1">
    <property type="nucleotide sequence ID" value="NZ_FQUQ01000002.1"/>
</dbReference>
<dbReference type="InterPro" id="IPR022742">
    <property type="entry name" value="Hydrolase_4"/>
</dbReference>
<sequence>MIRRKGPCGPFFCGIEIPEREPNNANFGLKATLLTNNHDNNYMKKAILLFFALFLSVTGFSQGVLSLFNRSDDFFKLMEAQKFNDAYAFFDESVHSKITAENLETIWKGLNTNFGKVVSTDVVQSKTEGEFFVVAVDVKFEKETQGFMLVFNKAEKLMGLFPRQKSNAQSYVRPSYADTTAYKEKEVYIKTPGHSLVGMLTTPAKGTNFPIVVLVHGSGPSDMDETVGANKPFKDLAAGLATKGIASIRYVKRTLAYAGEFSKVFTVKEEVMDDALAAVALAKTVPGADKKKIYLFGHSMGGMLAPRMATLSPDIAGLILAAAPARKLTDLIDEQNRHAASTVKDSTGTVKKQLEEALKETSKARITKLGLMKPDSLLLGIPAAYWVDLNLYDQVATAKKLIKQKVMVVQGGFDFQVSPQDFQLWNEALSKKKNVTLKLYPELNHLLSPQKEKGNLSQYGVPVSVSETLLNDLATWIRAK</sequence>
<dbReference type="Pfam" id="PF12146">
    <property type="entry name" value="Hydrolase_4"/>
    <property type="match status" value="1"/>
</dbReference>
<evidence type="ECO:0000313" key="4">
    <source>
        <dbReference type="EMBL" id="SHF09965.1"/>
    </source>
</evidence>
<protein>
    <recommendedName>
        <fullName evidence="6">Dienelactone hydrolase</fullName>
    </recommendedName>
</protein>
<dbReference type="InterPro" id="IPR053145">
    <property type="entry name" value="AB_hydrolase_Est10"/>
</dbReference>
<dbReference type="SUPFAM" id="SSF53474">
    <property type="entry name" value="alpha/beta-Hydrolases"/>
    <property type="match status" value="1"/>
</dbReference>
<evidence type="ECO:0000313" key="5">
    <source>
        <dbReference type="Proteomes" id="UP000184287"/>
    </source>
</evidence>
<evidence type="ECO:0008006" key="6">
    <source>
        <dbReference type="Google" id="ProtNLM"/>
    </source>
</evidence>
<dbReference type="Proteomes" id="UP000184287">
    <property type="component" value="Unassembled WGS sequence"/>
</dbReference>
<dbReference type="InterPro" id="IPR029058">
    <property type="entry name" value="AB_hydrolase_fold"/>
</dbReference>
<feature type="transmembrane region" description="Helical" evidence="1">
    <location>
        <begin position="46"/>
        <end position="68"/>
    </location>
</feature>
<dbReference type="Pfam" id="PF13026">
    <property type="entry name" value="DUF3887"/>
    <property type="match status" value="1"/>
</dbReference>
<dbReference type="GO" id="GO:0052689">
    <property type="term" value="F:carboxylic ester hydrolase activity"/>
    <property type="evidence" value="ECO:0007669"/>
    <property type="project" value="TreeGrafter"/>
</dbReference>